<accession>A0A9W6LS56</accession>
<sequence length="84" mass="8538">MFKQKTLRAALFAGAALLAFPSAAMAGTETLLWRFGSPGTISDGAIPAGDLIMDSTGAIYGVTLRGGAGSTGTVFKLRVCPKTS</sequence>
<dbReference type="AlphaFoldDB" id="A0A9W6LS56"/>
<proteinExistence type="predicted"/>
<evidence type="ECO:0000256" key="1">
    <source>
        <dbReference type="SAM" id="SignalP"/>
    </source>
</evidence>
<organism evidence="2 3">
    <name type="scientific">Methylocystis echinoides</name>
    <dbReference type="NCBI Taxonomy" id="29468"/>
    <lineage>
        <taxon>Bacteria</taxon>
        <taxon>Pseudomonadati</taxon>
        <taxon>Pseudomonadota</taxon>
        <taxon>Alphaproteobacteria</taxon>
        <taxon>Hyphomicrobiales</taxon>
        <taxon>Methylocystaceae</taxon>
        <taxon>Methylocystis</taxon>
    </lineage>
</organism>
<evidence type="ECO:0000313" key="2">
    <source>
        <dbReference type="EMBL" id="GLI93320.1"/>
    </source>
</evidence>
<keyword evidence="3" id="KW-1185">Reference proteome</keyword>
<feature type="chain" id="PRO_5040853305" evidence="1">
    <location>
        <begin position="27"/>
        <end position="84"/>
    </location>
</feature>
<gene>
    <name evidence="2" type="ORF">LMG27198_23120</name>
</gene>
<dbReference type="Proteomes" id="UP001144323">
    <property type="component" value="Unassembled WGS sequence"/>
</dbReference>
<keyword evidence="1" id="KW-0732">Signal</keyword>
<feature type="signal peptide" evidence="1">
    <location>
        <begin position="1"/>
        <end position="26"/>
    </location>
</feature>
<dbReference type="EMBL" id="BSEC01000001">
    <property type="protein sequence ID" value="GLI93320.1"/>
    <property type="molecule type" value="Genomic_DNA"/>
</dbReference>
<comment type="caution">
    <text evidence="2">The sequence shown here is derived from an EMBL/GenBank/DDBJ whole genome shotgun (WGS) entry which is preliminary data.</text>
</comment>
<reference evidence="2" key="1">
    <citation type="journal article" date="2023" name="Int. J. Syst. Evol. Microbiol.">
        <title>Methylocystis iwaonis sp. nov., a type II methane-oxidizing bacterium from surface soil of a rice paddy field in Japan, and emended description of the genus Methylocystis (ex Whittenbury et al. 1970) Bowman et al. 1993.</title>
        <authorList>
            <person name="Kaise H."/>
            <person name="Sawadogo J.B."/>
            <person name="Alam M.S."/>
            <person name="Ueno C."/>
            <person name="Dianou D."/>
            <person name="Shinjo R."/>
            <person name="Asakawa S."/>
        </authorList>
    </citation>
    <scope>NUCLEOTIDE SEQUENCE</scope>
    <source>
        <strain evidence="2">LMG27198</strain>
    </source>
</reference>
<protein>
    <submittedName>
        <fullName evidence="2">Uncharacterized protein</fullName>
    </submittedName>
</protein>
<name>A0A9W6LS56_9HYPH</name>
<evidence type="ECO:0000313" key="3">
    <source>
        <dbReference type="Proteomes" id="UP001144323"/>
    </source>
</evidence>